<evidence type="ECO:0000313" key="1">
    <source>
        <dbReference type="EMBL" id="AXG67206.1"/>
    </source>
</evidence>
<evidence type="ECO:0000313" key="2">
    <source>
        <dbReference type="Proteomes" id="UP000262440"/>
    </source>
</evidence>
<accession>A0A384ZYA5</accession>
<reference evidence="1 2" key="1">
    <citation type="journal article" date="2018" name="Front. Microbiol.">
        <title>Jumbo Bacteriophages Are Represented Within an Increasing Diversity of Environmental Viruses Infecting the Emerging Phytopathogen, Dickeya solani.</title>
        <authorList>
            <person name="Day A.W."/>
            <person name="Ahn J."/>
            <person name="Salmond G.P.C."/>
        </authorList>
    </citation>
    <scope>NUCLEOTIDE SEQUENCE [LARGE SCALE GENOMIC DNA]</scope>
</reference>
<gene>
    <name evidence="1" type="ORF">AD1_162</name>
</gene>
<dbReference type="EMBL" id="MH460463">
    <property type="protein sequence ID" value="AXG67206.1"/>
    <property type="molecule type" value="Genomic_DNA"/>
</dbReference>
<protein>
    <submittedName>
        <fullName evidence="1">Uncharacterized protein</fullName>
    </submittedName>
</protein>
<organism evidence="1 2">
    <name type="scientific">Dickeya phage vB_DsoM_AD1</name>
    <dbReference type="NCBI Taxonomy" id="2283029"/>
    <lineage>
        <taxon>Viruses</taxon>
        <taxon>Duplodnaviria</taxon>
        <taxon>Heunggongvirae</taxon>
        <taxon>Uroviricota</taxon>
        <taxon>Caudoviricetes</taxon>
        <taxon>Alexandravirus</taxon>
        <taxon>Alexandravirus AD1</taxon>
    </lineage>
</organism>
<name>A0A384ZYA5_9CAUD</name>
<proteinExistence type="predicted"/>
<dbReference type="Proteomes" id="UP000262440">
    <property type="component" value="Segment"/>
</dbReference>
<keyword evidence="2" id="KW-1185">Reference proteome</keyword>
<sequence length="120" mass="13617">MDFRTEYNLTLSTAAGRLLVKALVEYHETVLGSAIKPGVLPKVFNVPGVLRIDNLVAIEDYSYESVPNPIHRINARLAIRPEHIRQYAAKYEPRLTAETEENALNVRFVVWQRAPESVNT</sequence>